<dbReference type="InterPro" id="IPR013087">
    <property type="entry name" value="Znf_C2H2_type"/>
</dbReference>
<evidence type="ECO:0000256" key="7">
    <source>
        <dbReference type="PROSITE-ProRule" id="PRU00042"/>
    </source>
</evidence>
<comment type="subcellular location">
    <subcellularLocation>
        <location evidence="1">Nucleus</location>
    </subcellularLocation>
</comment>
<keyword evidence="4 7" id="KW-0863">Zinc-finger</keyword>
<evidence type="ECO:0000313" key="11">
    <source>
        <dbReference type="Proteomes" id="UP001201812"/>
    </source>
</evidence>
<evidence type="ECO:0000256" key="6">
    <source>
        <dbReference type="ARBA" id="ARBA00023242"/>
    </source>
</evidence>
<dbReference type="GO" id="GO:0006357">
    <property type="term" value="P:regulation of transcription by RNA polymerase II"/>
    <property type="evidence" value="ECO:0007669"/>
    <property type="project" value="TreeGrafter"/>
</dbReference>
<evidence type="ECO:0000256" key="3">
    <source>
        <dbReference type="ARBA" id="ARBA00022737"/>
    </source>
</evidence>
<dbReference type="GO" id="GO:0003700">
    <property type="term" value="F:DNA-binding transcription factor activity"/>
    <property type="evidence" value="ECO:0007669"/>
    <property type="project" value="TreeGrafter"/>
</dbReference>
<feature type="region of interest" description="Disordered" evidence="8">
    <location>
        <begin position="387"/>
        <end position="461"/>
    </location>
</feature>
<dbReference type="Pfam" id="PF24446">
    <property type="entry name" value="DUF7565"/>
    <property type="match status" value="1"/>
</dbReference>
<proteinExistence type="predicted"/>
<feature type="compositionally biased region" description="Polar residues" evidence="8">
    <location>
        <begin position="182"/>
        <end position="202"/>
    </location>
</feature>
<reference evidence="10" key="1">
    <citation type="submission" date="2022-01" db="EMBL/GenBank/DDBJ databases">
        <title>Genome Sequence Resource for Two Populations of Ditylenchus destructor, the Migratory Endoparasitic Phytonematode.</title>
        <authorList>
            <person name="Zhang H."/>
            <person name="Lin R."/>
            <person name="Xie B."/>
        </authorList>
    </citation>
    <scope>NUCLEOTIDE SEQUENCE</scope>
    <source>
        <strain evidence="10">BazhouSP</strain>
    </source>
</reference>
<evidence type="ECO:0000256" key="8">
    <source>
        <dbReference type="SAM" id="MobiDB-lite"/>
    </source>
</evidence>
<accession>A0AAD4RDK4</accession>
<evidence type="ECO:0000256" key="4">
    <source>
        <dbReference type="ARBA" id="ARBA00022771"/>
    </source>
</evidence>
<comment type="caution">
    <text evidence="10">The sequence shown here is derived from an EMBL/GenBank/DDBJ whole genome shotgun (WGS) entry which is preliminary data.</text>
</comment>
<feature type="compositionally biased region" description="Basic residues" evidence="8">
    <location>
        <begin position="397"/>
        <end position="409"/>
    </location>
</feature>
<dbReference type="GO" id="GO:0000978">
    <property type="term" value="F:RNA polymerase II cis-regulatory region sequence-specific DNA binding"/>
    <property type="evidence" value="ECO:0007669"/>
    <property type="project" value="TreeGrafter"/>
</dbReference>
<sequence length="574" mass="65679">MPKCTICHNSFPNADELEAHISDVHFDCVPYECEKCRYSKFPTEFAIRRHYTEDHGMQEYFVRFKVTPAIQEKRTKIKECLATSLQESSGSDAISPPRNDNAEFSQTTVSAMNMISTLFNCVPESIRHANEVVEDPDPPSVTNTEEHDMDVDERERSHRCDIKPIITPVITLDSEDSHGSEEAQTTANTARNPQKSTESSFSGFHLENEHNPSTSVFDTLNSNRGLNLADETISAFHDDIPNQLTVNKAYTIEDALNQKFRLGTVSVKLSPQNEPRSEFTPLSPEKQNDCYSQLMTCKVCKTEVMQSKGTKSLDEHINMDHLRLPVYRCKQCTKQFYCLDRNEVMQHIKNDHKKREGAETMLEDNSGKYLSEIIARRHDFFLNEASNTSAQFPPLPKNKRKQLSKKTKQRASQFFASKKPDLRSMRNTRSLDGNDLQLESTSFPEAPSSSSAQPRDKTPQLQLGIPSVQIGSMRRERTKGESRACKECGEVTTMIDDFLLNHANRHALYPLYLCRGCDKTFTTYPRQYMVRHIKTYHNADMSLLVDDRQNYEAELRRISSQIFARNNATEEPNN</sequence>
<organism evidence="10 11">
    <name type="scientific">Ditylenchus destructor</name>
    <dbReference type="NCBI Taxonomy" id="166010"/>
    <lineage>
        <taxon>Eukaryota</taxon>
        <taxon>Metazoa</taxon>
        <taxon>Ecdysozoa</taxon>
        <taxon>Nematoda</taxon>
        <taxon>Chromadorea</taxon>
        <taxon>Rhabditida</taxon>
        <taxon>Tylenchina</taxon>
        <taxon>Tylenchomorpha</taxon>
        <taxon>Sphaerularioidea</taxon>
        <taxon>Anguinidae</taxon>
        <taxon>Anguininae</taxon>
        <taxon>Ditylenchus</taxon>
    </lineage>
</organism>
<dbReference type="InterPro" id="IPR055987">
    <property type="entry name" value="DUF7565"/>
</dbReference>
<dbReference type="PROSITE" id="PS00028">
    <property type="entry name" value="ZINC_FINGER_C2H2_1"/>
    <property type="match status" value="1"/>
</dbReference>
<evidence type="ECO:0000256" key="2">
    <source>
        <dbReference type="ARBA" id="ARBA00022723"/>
    </source>
</evidence>
<dbReference type="PROSITE" id="PS50157">
    <property type="entry name" value="ZINC_FINGER_C2H2_2"/>
    <property type="match status" value="1"/>
</dbReference>
<keyword evidence="2" id="KW-0479">Metal-binding</keyword>
<name>A0AAD4RDK4_9BILA</name>
<dbReference type="PANTHER" id="PTHR24390">
    <property type="entry name" value="ZINC FINGER PROTEIN"/>
    <property type="match status" value="1"/>
</dbReference>
<protein>
    <submittedName>
        <fullName evidence="10">Zinc finger putative Transcription Factor family</fullName>
    </submittedName>
</protein>
<evidence type="ECO:0000256" key="1">
    <source>
        <dbReference type="ARBA" id="ARBA00004123"/>
    </source>
</evidence>
<keyword evidence="11" id="KW-1185">Reference proteome</keyword>
<evidence type="ECO:0000256" key="5">
    <source>
        <dbReference type="ARBA" id="ARBA00022833"/>
    </source>
</evidence>
<keyword evidence="3" id="KW-0677">Repeat</keyword>
<dbReference type="Gene3D" id="3.30.160.60">
    <property type="entry name" value="Classic Zinc Finger"/>
    <property type="match status" value="1"/>
</dbReference>
<gene>
    <name evidence="10" type="ORF">DdX_00936</name>
</gene>
<evidence type="ECO:0000259" key="9">
    <source>
        <dbReference type="PROSITE" id="PS50157"/>
    </source>
</evidence>
<dbReference type="EMBL" id="JAKKPZ010000001">
    <property type="protein sequence ID" value="KAI1728736.1"/>
    <property type="molecule type" value="Genomic_DNA"/>
</dbReference>
<dbReference type="PANTHER" id="PTHR24390:SF237">
    <property type="entry name" value="FI23536P1-RELATED"/>
    <property type="match status" value="1"/>
</dbReference>
<dbReference type="Proteomes" id="UP001201812">
    <property type="component" value="Unassembled WGS sequence"/>
</dbReference>
<keyword evidence="5" id="KW-0862">Zinc</keyword>
<dbReference type="GO" id="GO:0008270">
    <property type="term" value="F:zinc ion binding"/>
    <property type="evidence" value="ECO:0007669"/>
    <property type="project" value="UniProtKB-KW"/>
</dbReference>
<feature type="compositionally biased region" description="Low complexity" evidence="8">
    <location>
        <begin position="439"/>
        <end position="452"/>
    </location>
</feature>
<feature type="region of interest" description="Disordered" evidence="8">
    <location>
        <begin position="172"/>
        <end position="216"/>
    </location>
</feature>
<dbReference type="SMART" id="SM00355">
    <property type="entry name" value="ZnF_C2H2"/>
    <property type="match status" value="6"/>
</dbReference>
<dbReference type="AlphaFoldDB" id="A0AAD4RDK4"/>
<evidence type="ECO:0000313" key="10">
    <source>
        <dbReference type="EMBL" id="KAI1728736.1"/>
    </source>
</evidence>
<feature type="region of interest" description="Disordered" evidence="8">
    <location>
        <begin position="132"/>
        <end position="157"/>
    </location>
</feature>
<feature type="domain" description="C2H2-type" evidence="9">
    <location>
        <begin position="2"/>
        <end position="30"/>
    </location>
</feature>
<keyword evidence="6" id="KW-0539">Nucleus</keyword>
<dbReference type="GO" id="GO:0005634">
    <property type="term" value="C:nucleus"/>
    <property type="evidence" value="ECO:0007669"/>
    <property type="project" value="UniProtKB-SubCell"/>
</dbReference>